<feature type="transmembrane region" description="Helical" evidence="1">
    <location>
        <begin position="161"/>
        <end position="181"/>
    </location>
</feature>
<keyword evidence="1" id="KW-1133">Transmembrane helix</keyword>
<name>A0AAV9WED7_9PEZI</name>
<proteinExistence type="predicted"/>
<dbReference type="EMBL" id="JAVHJL010000003">
    <property type="protein sequence ID" value="KAK6507206.1"/>
    <property type="molecule type" value="Genomic_DNA"/>
</dbReference>
<keyword evidence="3" id="KW-1185">Reference proteome</keyword>
<keyword evidence="1" id="KW-0472">Membrane</keyword>
<protein>
    <submittedName>
        <fullName evidence="2">Uncharacterized protein</fullName>
    </submittedName>
</protein>
<evidence type="ECO:0000313" key="3">
    <source>
        <dbReference type="Proteomes" id="UP001370758"/>
    </source>
</evidence>
<dbReference type="Proteomes" id="UP001370758">
    <property type="component" value="Unassembled WGS sequence"/>
</dbReference>
<comment type="caution">
    <text evidence="2">The sequence shown here is derived from an EMBL/GenBank/DDBJ whole genome shotgun (WGS) entry which is preliminary data.</text>
</comment>
<feature type="transmembrane region" description="Helical" evidence="1">
    <location>
        <begin position="85"/>
        <end position="106"/>
    </location>
</feature>
<keyword evidence="1" id="KW-0812">Transmembrane</keyword>
<feature type="transmembrane region" description="Helical" evidence="1">
    <location>
        <begin position="118"/>
        <end position="141"/>
    </location>
</feature>
<accession>A0AAV9WED7</accession>
<sequence length="196" mass="21892">MSRTIFYGAAFAAFASASLLTLTAITIPRWVSYTYETSSGPITQTYGLHHSCRTTPTFTTCTPFPSAPDCLDSPHFCSLWHSTNYLMNLAISIELLTTLAFLFTIFGSPSSRKHGWRYLIILLVLCVTCQLLAMSLVSYVYENDERFFVGWRLDVCWVLCTFSWGVILVVTGLVGLVGWVLPEEGRAGEGGYERLQ</sequence>
<dbReference type="Gene3D" id="1.20.140.150">
    <property type="match status" value="1"/>
</dbReference>
<evidence type="ECO:0000256" key="1">
    <source>
        <dbReference type="SAM" id="Phobius"/>
    </source>
</evidence>
<dbReference type="AlphaFoldDB" id="A0AAV9WED7"/>
<evidence type="ECO:0000313" key="2">
    <source>
        <dbReference type="EMBL" id="KAK6507206.1"/>
    </source>
</evidence>
<reference evidence="2 3" key="1">
    <citation type="submission" date="2023-08" db="EMBL/GenBank/DDBJ databases">
        <authorList>
            <person name="Palmer J.M."/>
        </authorList>
    </citation>
    <scope>NUCLEOTIDE SEQUENCE [LARGE SCALE GENOMIC DNA]</scope>
    <source>
        <strain evidence="2 3">TWF481</strain>
    </source>
</reference>
<organism evidence="2 3">
    <name type="scientific">Arthrobotrys musiformis</name>
    <dbReference type="NCBI Taxonomy" id="47236"/>
    <lineage>
        <taxon>Eukaryota</taxon>
        <taxon>Fungi</taxon>
        <taxon>Dikarya</taxon>
        <taxon>Ascomycota</taxon>
        <taxon>Pezizomycotina</taxon>
        <taxon>Orbiliomycetes</taxon>
        <taxon>Orbiliales</taxon>
        <taxon>Orbiliaceae</taxon>
        <taxon>Arthrobotrys</taxon>
    </lineage>
</organism>
<gene>
    <name evidence="2" type="ORF">TWF481_005656</name>
</gene>